<dbReference type="InterPro" id="IPR047187">
    <property type="entry name" value="SF1_C_Upf1"/>
</dbReference>
<reference evidence="7" key="1">
    <citation type="journal article" date="2019" name="Int. J. Syst. Evol. Microbiol.">
        <title>The Global Catalogue of Microorganisms (GCM) 10K type strain sequencing project: providing services to taxonomists for standard genome sequencing and annotation.</title>
        <authorList>
            <consortium name="The Broad Institute Genomics Platform"/>
            <consortium name="The Broad Institute Genome Sequencing Center for Infectious Disease"/>
            <person name="Wu L."/>
            <person name="Ma J."/>
        </authorList>
    </citation>
    <scope>NUCLEOTIDE SEQUENCE [LARGE SCALE GENOMIC DNA]</scope>
    <source>
        <strain evidence="7">JCM 17458</strain>
    </source>
</reference>
<dbReference type="Gene3D" id="3.10.620.30">
    <property type="match status" value="1"/>
</dbReference>
<accession>A0ABP8EFJ3</accession>
<dbReference type="Pfam" id="PF13087">
    <property type="entry name" value="AAA_12"/>
    <property type="match status" value="1"/>
</dbReference>
<feature type="compositionally biased region" description="Polar residues" evidence="1">
    <location>
        <begin position="1624"/>
        <end position="1635"/>
    </location>
</feature>
<dbReference type="InterPro" id="IPR021754">
    <property type="entry name" value="DUF3320"/>
</dbReference>
<evidence type="ECO:0000259" key="4">
    <source>
        <dbReference type="Pfam" id="PF13086"/>
    </source>
</evidence>
<feature type="region of interest" description="Disordered" evidence="1">
    <location>
        <begin position="1620"/>
        <end position="1697"/>
    </location>
</feature>
<feature type="region of interest" description="Disordered" evidence="1">
    <location>
        <begin position="155"/>
        <end position="229"/>
    </location>
</feature>
<dbReference type="Gene3D" id="3.40.50.300">
    <property type="entry name" value="P-loop containing nucleotide triphosphate hydrolases"/>
    <property type="match status" value="3"/>
</dbReference>
<proteinExistence type="predicted"/>
<name>A0ABP8EFJ3_9MICO</name>
<evidence type="ECO:0000259" key="5">
    <source>
        <dbReference type="Pfam" id="PF13087"/>
    </source>
</evidence>
<dbReference type="SUPFAM" id="SSF52540">
    <property type="entry name" value="P-loop containing nucleoside triphosphate hydrolases"/>
    <property type="match status" value="1"/>
</dbReference>
<evidence type="ECO:0008006" key="8">
    <source>
        <dbReference type="Google" id="ProtNLM"/>
    </source>
</evidence>
<dbReference type="InterPro" id="IPR041679">
    <property type="entry name" value="DNA2/NAM7-like_C"/>
</dbReference>
<dbReference type="EMBL" id="BAABAZ010000003">
    <property type="protein sequence ID" value="GAA4282752.1"/>
    <property type="molecule type" value="Genomic_DNA"/>
</dbReference>
<dbReference type="InterPro" id="IPR024975">
    <property type="entry name" value="NOV_C"/>
</dbReference>
<dbReference type="InterPro" id="IPR045055">
    <property type="entry name" value="DNA2/NAM7-like"/>
</dbReference>
<dbReference type="CDD" id="cd18808">
    <property type="entry name" value="SF1_C_Upf1"/>
    <property type="match status" value="1"/>
</dbReference>
<dbReference type="Pfam" id="PF13020">
    <property type="entry name" value="NOV_C"/>
    <property type="match status" value="1"/>
</dbReference>
<feature type="domain" description="DUF3320" evidence="2">
    <location>
        <begin position="2184"/>
        <end position="2226"/>
    </location>
</feature>
<dbReference type="Pfam" id="PF13086">
    <property type="entry name" value="AAA_11"/>
    <property type="match status" value="1"/>
</dbReference>
<evidence type="ECO:0000259" key="3">
    <source>
        <dbReference type="Pfam" id="PF13020"/>
    </source>
</evidence>
<evidence type="ECO:0000313" key="6">
    <source>
        <dbReference type="EMBL" id="GAA4282752.1"/>
    </source>
</evidence>
<dbReference type="PANTHER" id="PTHR10887">
    <property type="entry name" value="DNA2/NAM7 HELICASE FAMILY"/>
    <property type="match status" value="1"/>
</dbReference>
<dbReference type="InterPro" id="IPR025103">
    <property type="entry name" value="DUF4011"/>
</dbReference>
<organism evidence="6 7">
    <name type="scientific">Brevibacterium daeguense</name>
    <dbReference type="NCBI Taxonomy" id="909936"/>
    <lineage>
        <taxon>Bacteria</taxon>
        <taxon>Bacillati</taxon>
        <taxon>Actinomycetota</taxon>
        <taxon>Actinomycetes</taxon>
        <taxon>Micrococcales</taxon>
        <taxon>Brevibacteriaceae</taxon>
        <taxon>Brevibacterium</taxon>
    </lineage>
</organism>
<feature type="domain" description="DNA2/NAM7 helicase helicase" evidence="4">
    <location>
        <begin position="1450"/>
        <end position="1627"/>
    </location>
</feature>
<dbReference type="SUPFAM" id="SSF88697">
    <property type="entry name" value="PUA domain-like"/>
    <property type="match status" value="1"/>
</dbReference>
<dbReference type="Pfam" id="PF11784">
    <property type="entry name" value="DUF3320"/>
    <property type="match status" value="1"/>
</dbReference>
<dbReference type="InterPro" id="IPR015947">
    <property type="entry name" value="PUA-like_sf"/>
</dbReference>
<feature type="compositionally biased region" description="Gly residues" evidence="1">
    <location>
        <begin position="1677"/>
        <end position="1687"/>
    </location>
</feature>
<dbReference type="InterPro" id="IPR041677">
    <property type="entry name" value="DNA2/NAM7_AAA_11"/>
</dbReference>
<sequence length="2693" mass="295656">MVNLTPAERINRAGALIGEAVAPFVAANAPSEGDLDSWLPVLAAKDKTDGKPPLQRSMRDVRVLLLVQSRYWRNFRYPTKPSQTAWANELLGTLNRVAHVPHEITFVDLITFLGIAQKLLVSLNADPGILGGLQQQTHEAMRDSLQHDGVLPIAEAPLPPATQEPPNPGTPGPAATATPALVQAASLTPPPVPPEVAADTEDLPPAPAPEPSEPSGPESATNRKNDLAGTEAKDEEARLIELFFPRIPGSDVGLDDEFIAFRDLRMAVFYRKDLNFALAHNRVSVFAGIGVVAGAADSDGADNETAVHEITGLTARLGSLKNDESAGWTGPNIELNHGESWWAEPADLNWALPHGHFIGVDEATADTLELEFDYDGVRIQRSIPLRILAHDQWTPATVPEIVAAFVRPRAEAVGRVLSKTSDLLAERTGDPSLVGYQDSPERVLETARAIYDAVRSFDIRYSEPPASFETDGQKIRTSDVVLKERFGTCLDTAVLFAAVLEEAGIQPYIVLLKGHAVVGFTLKEIVTEMVIADSDQLSNLFGSDFFIPIETTLCVAGRDASFEDAVSSAFSTCKNGRAVQLAVNVQAAHRRIKPLPTVVDMGGERTIVVVENRAGSERGLPGASATSTDGAGPTVQLTGSSYPYRVQRWRSDLLDLSFRNPLLKLSDSRGIKFLVPGDDLGELENRLAENQSVQLTPHENVEHLDLEQGVQTASQYDDVTLSRLFQEEGRTYVSAQRGRTINKLTSLRRDAKSIKEDTGATALFVSLGLLKWKSAGRRSKAQEGRSPLFLLPVELTGSTTRPYSIRMEPNAEVQPNYCLIEKLRQEYNLTLPQLESPPADESGIDLPRVFRELRELFLERGLDFAVEDRAHLAILQFASLDMWRDVGDNWKALTASPVVDHFVHHPSELFRDSVEPAAVKPADEVDTFLPLPADGSQLAAVKAASAGCSFVLEGPPGTGKSQTITNMIADGIAQGRTILFVAEKQAALTVVHDRLKNVGLEPLVLNVHGKDQSINLVRDQIKKSLLASAKGNASVFDTLRNQLRHHIEDLESYPTVIHDGADGQSVWDRYQRCLLLERNYPADAGWTPEEITVTPEVLNLDQDDIRRLAQAVNLAARRARGQRLSQEWTFIGPHAEAPSGENDTGAILGVAATIAEAAHRLAAALAEVPQPLAELLDRLDARQQGALDAWLEDLPTNQAVLPRDLDAPRLTPVVLNQRVNELQRFRQRWMGEHAGFGPAAADADTAALQAEYEEAQRAGILQRRRLTKLALSKITAVATPQAVAAVEQDPLRFLASLRAFQQEHAETRARLAEGLPELARLPLFSDEAVRLLMHEEQRARNWEGHAAITRALLAAVPEAGPIVDAMVRQDPRAAQQGRFGTAVQQFRTAWDELRQAAGATDASVTAWLQNRTLVARIRECAAEWNRVAADRSAQADFMRQVELQRVLSELAEKGLAAEAEVIQHGHATDHLAEAIELAAERERLEIQLRGSDLDIFDSRKRGAQVREYVRLSRELKRQLWSELPARLLAERGERPNVSVGLRKEIDRKRGGSIRRLFENYGEEILGLTPVILMSPSSVARFLPVNSIRFDTVIFDEASQVKVADAVGSLGRANSAVIVGDSKQMPPTNVFGTASTSEDDEDVDATNAAELVSSMRGKPEGQGDGSDQGRGASAVGDLAGGDGVGGRPDGASAAGEQGKDQGFALAAADQESILSEAVGSGLEQRWLSWHYRSKHESLISFSNVKYYNGNLQVFPGPPEAREGLGISVKHVGGRFDRGKTRTNEDEARAIVAEITERLQANPMASIGVVTFNTQQRDLILDLLEQSESVEVRRSLERDDEAVFVKNLENVQGDERDVILFSIAFAKNPETGVLSHNFGPLNQSGGERRLNVAITRAREEVVLFSSIRSGDIDPAKTRAEGLLHLKEYLAYAEHGGLAGPGGALQFNADDLYREELAEALRTAGLEVVTDVGTSKFRVDLAVRAGDDYGWLAIVLDTPEWAKRQTTADRESLPSEILQGVMGWQDTVQVLLPAWIQGREVIVEDIVARAEALAPGSADVVGDEEPGEHRGDKLEDCPGREPGESTGTGAESLFSEEPWDEDVDPVLELEFSGDFTEPAGAEGHREDALSGGAGRETAQELDPLAPMRSAVQVEETAAMPRELDVSGEYPFVEASDEQIGEPDVLDGLSDRHNKVLVQEQLTEIIETEGPIEAQRLARVLGSRFGFSRMSKPRAVQILGSSPIKPEKNRKFGDFYWPSGIVPGEYTGYRSRYDAELTLSVNEISHRELANAMAAVLHDSDPLPEEALLRETMGVFGWSRMGRQIRERLEDVADWAVKEGRFEKDPNGDYRADGDYGGVEAEAGVPEVAVVEDTGTDTDQRARTPHEAFASGHFGAWVLTCNPSVFDPRDLVETDYSEGGWTVNPRATSRTALMEPGQRVLMWMTNGSDEFPRGFWGAGSLTSSVFADAADYSQGWLVERDREQEMFIEFEMDMFREPVRAEQLVADELLAGIEPLQAPQVTPAFLTLAELEHLNQLMEVSYEKLLVDPLPQNWRKIEKHEAPHFEHRRRTEMIAMDIVTQHYESLGYEARDVSRDRVGWDISFVTESGARKNVEVKGLSRSQPVVSLTRNELRKAGSNPHWELAIITDAHSDVRRTARFFSREAVRAARSEKRFRHQSKALVLDFSSVEPDLEIRL</sequence>
<dbReference type="PANTHER" id="PTHR10887:SF530">
    <property type="entry name" value="SUPERFAMILY I DNA HELICASES"/>
    <property type="match status" value="1"/>
</dbReference>
<feature type="compositionally biased region" description="Polar residues" evidence="1">
    <location>
        <begin position="624"/>
        <end position="636"/>
    </location>
</feature>
<keyword evidence="7" id="KW-1185">Reference proteome</keyword>
<feature type="compositionally biased region" description="Pro residues" evidence="1">
    <location>
        <begin position="157"/>
        <end position="171"/>
    </location>
</feature>
<evidence type="ECO:0000259" key="2">
    <source>
        <dbReference type="Pfam" id="PF11784"/>
    </source>
</evidence>
<feature type="compositionally biased region" description="Basic and acidic residues" evidence="1">
    <location>
        <begin position="2064"/>
        <end position="2080"/>
    </location>
</feature>
<evidence type="ECO:0000313" key="7">
    <source>
        <dbReference type="Proteomes" id="UP001501586"/>
    </source>
</evidence>
<dbReference type="InterPro" id="IPR027417">
    <property type="entry name" value="P-loop_NTPase"/>
</dbReference>
<feature type="region of interest" description="Disordered" evidence="1">
    <location>
        <begin position="2052"/>
        <end position="2094"/>
    </location>
</feature>
<feature type="domain" description="Protein NO VEIN C-terminal" evidence="3">
    <location>
        <begin position="2568"/>
        <end position="2649"/>
    </location>
</feature>
<comment type="caution">
    <text evidence="6">The sequence shown here is derived from an EMBL/GenBank/DDBJ whole genome shotgun (WGS) entry which is preliminary data.</text>
</comment>
<dbReference type="Pfam" id="PF13195">
    <property type="entry name" value="DUF4011"/>
    <property type="match status" value="1"/>
</dbReference>
<feature type="region of interest" description="Disordered" evidence="1">
    <location>
        <begin position="617"/>
        <end position="636"/>
    </location>
</feature>
<feature type="region of interest" description="Disordered" evidence="1">
    <location>
        <begin position="2112"/>
        <end position="2133"/>
    </location>
</feature>
<feature type="domain" description="DNA2/NAM7 helicase-like C-terminal" evidence="5">
    <location>
        <begin position="1712"/>
        <end position="1903"/>
    </location>
</feature>
<dbReference type="Proteomes" id="UP001501586">
    <property type="component" value="Unassembled WGS sequence"/>
</dbReference>
<protein>
    <recommendedName>
        <fullName evidence="8">DUF4011 domain-containing protein</fullName>
    </recommendedName>
</protein>
<evidence type="ECO:0000256" key="1">
    <source>
        <dbReference type="SAM" id="MobiDB-lite"/>
    </source>
</evidence>
<feature type="compositionally biased region" description="Pro residues" evidence="1">
    <location>
        <begin position="204"/>
        <end position="214"/>
    </location>
</feature>
<gene>
    <name evidence="6" type="ORF">GCM10022261_02830</name>
</gene>